<protein>
    <submittedName>
        <fullName evidence="1">Uncharacterized protein</fullName>
    </submittedName>
</protein>
<gene>
    <name evidence="1" type="ORF">PV940_07875</name>
</gene>
<evidence type="ECO:0000313" key="2">
    <source>
        <dbReference type="Proteomes" id="UP001213566"/>
    </source>
</evidence>
<comment type="caution">
    <text evidence="1">The sequence shown here is derived from an EMBL/GenBank/DDBJ whole genome shotgun (WGS) entry which is preliminary data.</text>
</comment>
<proteinExistence type="predicted"/>
<sequence length="132" mass="14214">MEVDSLLESDLLSEIDSLLDSLTELVSLVELLLVRDIDLLCETDVFDCISLSLVLKLSLTLLLPDPELKLTVSLVAKFWLLSNCFVSAKAVFVVNVAPPATAPSTAAPFNAAVKPSELNLSSDFLSFSLLTS</sequence>
<name>A0AAW6Q330_9LACO</name>
<organism evidence="1 2">
    <name type="scientific">Ligilactobacillus salivarius</name>
    <dbReference type="NCBI Taxonomy" id="1624"/>
    <lineage>
        <taxon>Bacteria</taxon>
        <taxon>Bacillati</taxon>
        <taxon>Bacillota</taxon>
        <taxon>Bacilli</taxon>
        <taxon>Lactobacillales</taxon>
        <taxon>Lactobacillaceae</taxon>
        <taxon>Ligilactobacillus</taxon>
    </lineage>
</organism>
<dbReference type="EMBL" id="JARKHV010000010">
    <property type="protein sequence ID" value="MDF4186928.1"/>
    <property type="molecule type" value="Genomic_DNA"/>
</dbReference>
<reference evidence="1" key="1">
    <citation type="submission" date="2023-02" db="EMBL/GenBank/DDBJ databases">
        <title>Draft Whole-Genome Sequences of competitive exclusion Lactobacillus salivarius strains for Poultry.</title>
        <authorList>
            <person name="Ma L.M."/>
            <person name="Lopez-Guerra N."/>
            <person name="Zhang G."/>
        </authorList>
    </citation>
    <scope>NUCLEOTIDE SEQUENCE</scope>
    <source>
        <strain evidence="1">Salm-9</strain>
    </source>
</reference>
<evidence type="ECO:0000313" key="1">
    <source>
        <dbReference type="EMBL" id="MDF4186928.1"/>
    </source>
</evidence>
<dbReference type="AlphaFoldDB" id="A0AAW6Q330"/>
<dbReference type="Proteomes" id="UP001213566">
    <property type="component" value="Unassembled WGS sequence"/>
</dbReference>
<dbReference type="RefSeq" id="WP_276470112.1">
    <property type="nucleotide sequence ID" value="NZ_JARKHV010000010.1"/>
</dbReference>
<accession>A0AAW6Q330</accession>